<dbReference type="EC" id="1.8.4.11" evidence="5"/>
<dbReference type="InterPro" id="IPR036509">
    <property type="entry name" value="Met_Sox_Rdtase_MsrA_sf"/>
</dbReference>
<comment type="catalytic activity">
    <reaction evidence="4 5">
        <text>[thioredoxin]-disulfide + L-methionine + H2O = L-methionine (S)-S-oxide + [thioredoxin]-dithiol</text>
        <dbReference type="Rhea" id="RHEA:19993"/>
        <dbReference type="Rhea" id="RHEA-COMP:10698"/>
        <dbReference type="Rhea" id="RHEA-COMP:10700"/>
        <dbReference type="ChEBI" id="CHEBI:15377"/>
        <dbReference type="ChEBI" id="CHEBI:29950"/>
        <dbReference type="ChEBI" id="CHEBI:50058"/>
        <dbReference type="ChEBI" id="CHEBI:57844"/>
        <dbReference type="ChEBI" id="CHEBI:58772"/>
        <dbReference type="EC" id="1.8.4.11"/>
    </reaction>
</comment>
<dbReference type="FunFam" id="3.30.1060.10:FF:000003">
    <property type="entry name" value="Peptide methionine sulfoxide reductase MsrA"/>
    <property type="match status" value="1"/>
</dbReference>
<comment type="function">
    <text evidence="5">Has an important function as a repair enzyme for proteins that have been inactivated by oxidation. Catalyzes the reversible oxidation-reduction of methionine sulfoxide in proteins to methionine.</text>
</comment>
<dbReference type="SUPFAM" id="SSF55068">
    <property type="entry name" value="Peptide methionine sulfoxide reductase"/>
    <property type="match status" value="1"/>
</dbReference>
<sequence>MSETNYQLATFAGGCFWCMVKPFDTLPGVKSVISGYSGGTIVNPTYEQVKTGTTGHMEVVQITYDPSLMSYKTLLDYYWPMIDPTDDGGQFDDRGSNYLTAIFYHNEEQRQLAEASKKAIEDSGVWKKPIATKILPAKPFYPAEDYHQDFYKKNPEHHAKDFEESGRAQFIREHSVNVK</sequence>
<gene>
    <name evidence="5 7" type="primary">msrA</name>
    <name evidence="7" type="ORF">GMB86_14605</name>
</gene>
<accession>A0A6N8CUZ8</accession>
<proteinExistence type="inferred from homology"/>
<feature type="domain" description="Peptide methionine sulphoxide reductase MsrA" evidence="6">
    <location>
        <begin position="9"/>
        <end position="157"/>
    </location>
</feature>
<evidence type="ECO:0000256" key="3">
    <source>
        <dbReference type="ARBA" id="ARBA00047806"/>
    </source>
</evidence>
<feature type="active site" evidence="5">
    <location>
        <position position="15"/>
    </location>
</feature>
<reference evidence="7 8" key="1">
    <citation type="submission" date="2019-11" db="EMBL/GenBank/DDBJ databases">
        <title>Terrilactibacillus tamarindus sp. nov. BCM23-1 isolated from bark of Tamarindus indica.</title>
        <authorList>
            <person name="Kingkaew E."/>
            <person name="Tanasupawat S."/>
        </authorList>
    </citation>
    <scope>NUCLEOTIDE SEQUENCE [LARGE SCALE GENOMIC DNA]</scope>
    <source>
        <strain evidence="7 8">BCM23-1</strain>
    </source>
</reference>
<dbReference type="OrthoDB" id="4174719at2"/>
<dbReference type="HAMAP" id="MF_01401">
    <property type="entry name" value="MsrA"/>
    <property type="match status" value="1"/>
</dbReference>
<name>A0A6N8CUZ8_9BACI</name>
<dbReference type="InterPro" id="IPR002569">
    <property type="entry name" value="Met_Sox_Rdtase_MsrA_dom"/>
</dbReference>
<evidence type="ECO:0000313" key="7">
    <source>
        <dbReference type="EMBL" id="MTT33227.1"/>
    </source>
</evidence>
<protein>
    <recommendedName>
        <fullName evidence="5">Peptide methionine sulfoxide reductase MsrA</fullName>
        <shortName evidence="5">Protein-methionine-S-oxide reductase</shortName>
        <ecNumber evidence="5">1.8.4.11</ecNumber>
    </recommendedName>
    <alternativeName>
        <fullName evidence="5">Peptide-methionine (S)-S-oxide reductase</fullName>
        <shortName evidence="5">Peptide Met(O) reductase</shortName>
    </alternativeName>
</protein>
<dbReference type="PANTHER" id="PTHR43774:SF1">
    <property type="entry name" value="PEPTIDE METHIONINE SULFOXIDE REDUCTASE MSRA 2"/>
    <property type="match status" value="1"/>
</dbReference>
<organism evidence="7 8">
    <name type="scientific">Terrilactibacillus tamarindi</name>
    <dbReference type="NCBI Taxonomy" id="2599694"/>
    <lineage>
        <taxon>Bacteria</taxon>
        <taxon>Bacillati</taxon>
        <taxon>Bacillota</taxon>
        <taxon>Bacilli</taxon>
        <taxon>Bacillales</taxon>
        <taxon>Bacillaceae</taxon>
        <taxon>Terrilactibacillus</taxon>
    </lineage>
</organism>
<dbReference type="GO" id="GO:0008113">
    <property type="term" value="F:peptide-methionine (S)-S-oxide reductase activity"/>
    <property type="evidence" value="ECO:0007669"/>
    <property type="project" value="UniProtKB-UniRule"/>
</dbReference>
<comment type="similarity">
    <text evidence="1 5">Belongs to the MsrA Met sulfoxide reductase family.</text>
</comment>
<evidence type="ECO:0000256" key="1">
    <source>
        <dbReference type="ARBA" id="ARBA00005591"/>
    </source>
</evidence>
<dbReference type="NCBIfam" id="TIGR00401">
    <property type="entry name" value="msrA"/>
    <property type="match status" value="1"/>
</dbReference>
<dbReference type="PANTHER" id="PTHR43774">
    <property type="entry name" value="PEPTIDE METHIONINE SULFOXIDE REDUCTASE"/>
    <property type="match status" value="1"/>
</dbReference>
<dbReference type="EMBL" id="WNHB01000031">
    <property type="protein sequence ID" value="MTT33227.1"/>
    <property type="molecule type" value="Genomic_DNA"/>
</dbReference>
<comment type="caution">
    <text evidence="7">The sequence shown here is derived from an EMBL/GenBank/DDBJ whole genome shotgun (WGS) entry which is preliminary data.</text>
</comment>
<keyword evidence="2 5" id="KW-0560">Oxidoreductase</keyword>
<dbReference type="Proteomes" id="UP000440978">
    <property type="component" value="Unassembled WGS sequence"/>
</dbReference>
<dbReference type="AlphaFoldDB" id="A0A6N8CUZ8"/>
<evidence type="ECO:0000256" key="5">
    <source>
        <dbReference type="HAMAP-Rule" id="MF_01401"/>
    </source>
</evidence>
<dbReference type="Pfam" id="PF01625">
    <property type="entry name" value="PMSR"/>
    <property type="match status" value="1"/>
</dbReference>
<evidence type="ECO:0000256" key="2">
    <source>
        <dbReference type="ARBA" id="ARBA00023002"/>
    </source>
</evidence>
<evidence type="ECO:0000259" key="6">
    <source>
        <dbReference type="Pfam" id="PF01625"/>
    </source>
</evidence>
<evidence type="ECO:0000256" key="4">
    <source>
        <dbReference type="ARBA" id="ARBA00048782"/>
    </source>
</evidence>
<evidence type="ECO:0000313" key="8">
    <source>
        <dbReference type="Proteomes" id="UP000440978"/>
    </source>
</evidence>
<comment type="catalytic activity">
    <reaction evidence="3 5">
        <text>L-methionyl-[protein] + [thioredoxin]-disulfide + H2O = L-methionyl-(S)-S-oxide-[protein] + [thioredoxin]-dithiol</text>
        <dbReference type="Rhea" id="RHEA:14217"/>
        <dbReference type="Rhea" id="RHEA-COMP:10698"/>
        <dbReference type="Rhea" id="RHEA-COMP:10700"/>
        <dbReference type="Rhea" id="RHEA-COMP:12313"/>
        <dbReference type="Rhea" id="RHEA-COMP:12315"/>
        <dbReference type="ChEBI" id="CHEBI:15377"/>
        <dbReference type="ChEBI" id="CHEBI:16044"/>
        <dbReference type="ChEBI" id="CHEBI:29950"/>
        <dbReference type="ChEBI" id="CHEBI:44120"/>
        <dbReference type="ChEBI" id="CHEBI:50058"/>
        <dbReference type="EC" id="1.8.4.11"/>
    </reaction>
</comment>
<dbReference type="Gene3D" id="3.30.1060.10">
    <property type="entry name" value="Peptide methionine sulphoxide reductase MsrA"/>
    <property type="match status" value="1"/>
</dbReference>
<keyword evidence="8" id="KW-1185">Reference proteome</keyword>
<dbReference type="RefSeq" id="WP_155221154.1">
    <property type="nucleotide sequence ID" value="NZ_WNHB01000031.1"/>
</dbReference>